<dbReference type="OMA" id="CPINDYL"/>
<dbReference type="PANTHER" id="PTHR31170:SF18">
    <property type="entry name" value="(WILD MALAYSIAN BANANA) HYPOTHETICAL PROTEIN"/>
    <property type="match status" value="1"/>
</dbReference>
<dbReference type="AlphaFoldDB" id="W1PRI0"/>
<proteinExistence type="predicted"/>
<dbReference type="EMBL" id="KI392979">
    <property type="protein sequence ID" value="ERN09850.1"/>
    <property type="molecule type" value="Genomic_DNA"/>
</dbReference>
<protein>
    <submittedName>
        <fullName evidence="1">Uncharacterized protein</fullName>
    </submittedName>
</protein>
<dbReference type="eggNOG" id="ENOG502SSF3">
    <property type="taxonomic scope" value="Eukaryota"/>
</dbReference>
<organism evidence="1 2">
    <name type="scientific">Amborella trichopoda</name>
    <dbReference type="NCBI Taxonomy" id="13333"/>
    <lineage>
        <taxon>Eukaryota</taxon>
        <taxon>Viridiplantae</taxon>
        <taxon>Streptophyta</taxon>
        <taxon>Embryophyta</taxon>
        <taxon>Tracheophyta</taxon>
        <taxon>Spermatophyta</taxon>
        <taxon>Magnoliopsida</taxon>
        <taxon>Amborellales</taxon>
        <taxon>Amborellaceae</taxon>
        <taxon>Amborella</taxon>
    </lineage>
</organism>
<gene>
    <name evidence="1" type="ORF">AMTR_s00013p00069940</name>
</gene>
<keyword evidence="2" id="KW-1185">Reference proteome</keyword>
<dbReference type="PANTHER" id="PTHR31170">
    <property type="entry name" value="BNAC04G53230D PROTEIN"/>
    <property type="match status" value="1"/>
</dbReference>
<dbReference type="InterPro" id="IPR004158">
    <property type="entry name" value="DUF247_pln"/>
</dbReference>
<dbReference type="Proteomes" id="UP000017836">
    <property type="component" value="Unassembled WGS sequence"/>
</dbReference>
<sequence length="283" mass="32169">MRWKKQCIYIVPAILAGCNQDAYIPHRVSLGPFHHPFKDSNAHLKPMEEHKQRALIHFLRHSRCPINDYLDALQAVEKDLIDCYSVPFTSITSDEFLLMLLREGCFLLEIHRTTIEGNFTGYVHDDAIFGYHRATHVLPFVRRDMLVLHNQIPLLVLRRLLDSAFISCCTRLNRMVLDFFQMKDLAGADSLGVHMLDAYRRCLVRAPTSALAQREASAATGGLAVRSAATLHDARVNFRPSTTKGLMDVHFTDGVLYLPHLIIDDTTVSVTIYFAHCLKNRAI</sequence>
<evidence type="ECO:0000313" key="1">
    <source>
        <dbReference type="EMBL" id="ERN09850.1"/>
    </source>
</evidence>
<name>W1PRI0_AMBTC</name>
<dbReference type="Pfam" id="PF03140">
    <property type="entry name" value="DUF247"/>
    <property type="match status" value="1"/>
</dbReference>
<accession>W1PRI0</accession>
<reference evidence="2" key="1">
    <citation type="journal article" date="2013" name="Science">
        <title>The Amborella genome and the evolution of flowering plants.</title>
        <authorList>
            <consortium name="Amborella Genome Project"/>
        </authorList>
    </citation>
    <scope>NUCLEOTIDE SEQUENCE [LARGE SCALE GENOMIC DNA]</scope>
</reference>
<dbReference type="PROSITE" id="PS51257">
    <property type="entry name" value="PROKAR_LIPOPROTEIN"/>
    <property type="match status" value="1"/>
</dbReference>
<dbReference type="Gramene" id="ERN09850">
    <property type="protein sequence ID" value="ERN09850"/>
    <property type="gene ID" value="AMTR_s00013p00069940"/>
</dbReference>
<dbReference type="HOGENOM" id="CLU_020188_2_0_1"/>
<evidence type="ECO:0000313" key="2">
    <source>
        <dbReference type="Proteomes" id="UP000017836"/>
    </source>
</evidence>